<protein>
    <recommendedName>
        <fullName evidence="3">Transposase IS204/IS1001/IS1096/IS1165 DDE domain-containing protein</fullName>
    </recommendedName>
</protein>
<evidence type="ECO:0000313" key="2">
    <source>
        <dbReference type="Proteomes" id="UP001341840"/>
    </source>
</evidence>
<gene>
    <name evidence="1" type="ORF">PIB30_076575</name>
</gene>
<reference evidence="1 2" key="1">
    <citation type="journal article" date="2023" name="Plants (Basel)">
        <title>Bridging the Gap: Combining Genomics and Transcriptomics Approaches to Understand Stylosanthes scabra, an Orphan Legume from the Brazilian Caatinga.</title>
        <authorList>
            <person name="Ferreira-Neto J.R.C."/>
            <person name="da Silva M.D."/>
            <person name="Binneck E."/>
            <person name="de Melo N.F."/>
            <person name="da Silva R.H."/>
            <person name="de Melo A.L.T.M."/>
            <person name="Pandolfi V."/>
            <person name="Bustamante F.O."/>
            <person name="Brasileiro-Vidal A.C."/>
            <person name="Benko-Iseppon A.M."/>
        </authorList>
    </citation>
    <scope>NUCLEOTIDE SEQUENCE [LARGE SCALE GENOMIC DNA]</scope>
    <source>
        <tissue evidence="1">Leaves</tissue>
    </source>
</reference>
<name>A0ABU6VS66_9FABA</name>
<accession>A0ABU6VS66</accession>
<sequence>MVMNAAYAKNKVDFDYWFGLLEAEDRAMGEWARKMEKELWRQYMDSGRRFGHMTTNISECTNSVLKPYGLRLGNRQNIQLCRSCSGPEIATTFLLDARQRFRYSQANVAKPQLYCPRSSS</sequence>
<evidence type="ECO:0000313" key="1">
    <source>
        <dbReference type="EMBL" id="MED6175241.1"/>
    </source>
</evidence>
<comment type="caution">
    <text evidence="1">The sequence shown here is derived from an EMBL/GenBank/DDBJ whole genome shotgun (WGS) entry which is preliminary data.</text>
</comment>
<keyword evidence="2" id="KW-1185">Reference proteome</keyword>
<dbReference type="Proteomes" id="UP001341840">
    <property type="component" value="Unassembled WGS sequence"/>
</dbReference>
<proteinExistence type="predicted"/>
<evidence type="ECO:0008006" key="3">
    <source>
        <dbReference type="Google" id="ProtNLM"/>
    </source>
</evidence>
<organism evidence="1 2">
    <name type="scientific">Stylosanthes scabra</name>
    <dbReference type="NCBI Taxonomy" id="79078"/>
    <lineage>
        <taxon>Eukaryota</taxon>
        <taxon>Viridiplantae</taxon>
        <taxon>Streptophyta</taxon>
        <taxon>Embryophyta</taxon>
        <taxon>Tracheophyta</taxon>
        <taxon>Spermatophyta</taxon>
        <taxon>Magnoliopsida</taxon>
        <taxon>eudicotyledons</taxon>
        <taxon>Gunneridae</taxon>
        <taxon>Pentapetalae</taxon>
        <taxon>rosids</taxon>
        <taxon>fabids</taxon>
        <taxon>Fabales</taxon>
        <taxon>Fabaceae</taxon>
        <taxon>Papilionoideae</taxon>
        <taxon>50 kb inversion clade</taxon>
        <taxon>dalbergioids sensu lato</taxon>
        <taxon>Dalbergieae</taxon>
        <taxon>Pterocarpus clade</taxon>
        <taxon>Stylosanthes</taxon>
    </lineage>
</organism>
<dbReference type="EMBL" id="JASCZI010152041">
    <property type="protein sequence ID" value="MED6175241.1"/>
    <property type="molecule type" value="Genomic_DNA"/>
</dbReference>